<dbReference type="RefSeq" id="WP_192781579.1">
    <property type="nucleotide sequence ID" value="NZ_BAAASY010000032.1"/>
</dbReference>
<dbReference type="Proteomes" id="UP000661607">
    <property type="component" value="Unassembled WGS sequence"/>
</dbReference>
<accession>A0ABR9KY94</accession>
<evidence type="ECO:0000256" key="1">
    <source>
        <dbReference type="SAM" id="Phobius"/>
    </source>
</evidence>
<protein>
    <submittedName>
        <fullName evidence="2">Uncharacterized protein</fullName>
    </submittedName>
</protein>
<evidence type="ECO:0000313" key="3">
    <source>
        <dbReference type="Proteomes" id="UP000661607"/>
    </source>
</evidence>
<name>A0ABR9KY94_9ACTN</name>
<dbReference type="EMBL" id="JADBEF010000002">
    <property type="protein sequence ID" value="MBE1566578.1"/>
    <property type="molecule type" value="Genomic_DNA"/>
</dbReference>
<keyword evidence="3" id="KW-1185">Reference proteome</keyword>
<sequence length="86" mass="9041">MLIPPREPCPQCRGGGSTTYHGHLIGKCWGCSGLGHTRDWHHLHLAALELGAVIAASAAAATALAWLRGDLTALLTTVTTFIEVTP</sequence>
<comment type="caution">
    <text evidence="2">The sequence shown here is derived from an EMBL/GenBank/DDBJ whole genome shotgun (WGS) entry which is preliminary data.</text>
</comment>
<organism evidence="2 3">
    <name type="scientific">Nonomuraea africana</name>
    <dbReference type="NCBI Taxonomy" id="46171"/>
    <lineage>
        <taxon>Bacteria</taxon>
        <taxon>Bacillati</taxon>
        <taxon>Actinomycetota</taxon>
        <taxon>Actinomycetes</taxon>
        <taxon>Streptosporangiales</taxon>
        <taxon>Streptosporangiaceae</taxon>
        <taxon>Nonomuraea</taxon>
    </lineage>
</organism>
<keyword evidence="1" id="KW-1133">Transmembrane helix</keyword>
<reference evidence="2 3" key="1">
    <citation type="submission" date="2020-10" db="EMBL/GenBank/DDBJ databases">
        <title>Sequencing the genomes of 1000 actinobacteria strains.</title>
        <authorList>
            <person name="Klenk H.-P."/>
        </authorList>
    </citation>
    <scope>NUCLEOTIDE SEQUENCE [LARGE SCALE GENOMIC DNA]</scope>
    <source>
        <strain evidence="2 3">DSM 43748</strain>
    </source>
</reference>
<feature type="transmembrane region" description="Helical" evidence="1">
    <location>
        <begin position="43"/>
        <end position="67"/>
    </location>
</feature>
<evidence type="ECO:0000313" key="2">
    <source>
        <dbReference type="EMBL" id="MBE1566578.1"/>
    </source>
</evidence>
<keyword evidence="1" id="KW-0472">Membrane</keyword>
<keyword evidence="1" id="KW-0812">Transmembrane</keyword>
<proteinExistence type="predicted"/>
<gene>
    <name evidence="2" type="ORF">H4W81_009450</name>
</gene>